<sequence length="157" mass="17760">MHHNAKPISVQGNDGQIRHQNLCSRPPTFASCVLTPESCFHRPDLNNVKPFFNPIIIQQQPLSVTKEDKHSAMRAMFQITCHNCNKCRHMAKSCPEGKLGKGNTSTPPLGMRPTLAPANFQAHYPIITPPKRFPFHNFNNTQHPASKLTKQPDFYHL</sequence>
<protein>
    <recommendedName>
        <fullName evidence="3">CCHC-type domain-containing protein</fullName>
    </recommendedName>
</protein>
<evidence type="ECO:0000313" key="1">
    <source>
        <dbReference type="EMBL" id="MBW0547142.1"/>
    </source>
</evidence>
<accession>A0A9Q3INL1</accession>
<name>A0A9Q3INL1_9BASI</name>
<gene>
    <name evidence="1" type="ORF">O181_086857</name>
</gene>
<dbReference type="OrthoDB" id="427960at2759"/>
<evidence type="ECO:0008006" key="3">
    <source>
        <dbReference type="Google" id="ProtNLM"/>
    </source>
</evidence>
<dbReference type="AlphaFoldDB" id="A0A9Q3INL1"/>
<proteinExistence type="predicted"/>
<evidence type="ECO:0000313" key="2">
    <source>
        <dbReference type="Proteomes" id="UP000765509"/>
    </source>
</evidence>
<dbReference type="Proteomes" id="UP000765509">
    <property type="component" value="Unassembled WGS sequence"/>
</dbReference>
<comment type="caution">
    <text evidence="1">The sequence shown here is derived from an EMBL/GenBank/DDBJ whole genome shotgun (WGS) entry which is preliminary data.</text>
</comment>
<keyword evidence="2" id="KW-1185">Reference proteome</keyword>
<dbReference type="EMBL" id="AVOT02052190">
    <property type="protein sequence ID" value="MBW0547142.1"/>
    <property type="molecule type" value="Genomic_DNA"/>
</dbReference>
<reference evidence="1" key="1">
    <citation type="submission" date="2021-03" db="EMBL/GenBank/DDBJ databases">
        <title>Draft genome sequence of rust myrtle Austropuccinia psidii MF-1, a brazilian biotype.</title>
        <authorList>
            <person name="Quecine M.C."/>
            <person name="Pachon D.M.R."/>
            <person name="Bonatelli M.L."/>
            <person name="Correr F.H."/>
            <person name="Franceschini L.M."/>
            <person name="Leite T.F."/>
            <person name="Margarido G.R.A."/>
            <person name="Almeida C.A."/>
            <person name="Ferrarezi J.A."/>
            <person name="Labate C.A."/>
        </authorList>
    </citation>
    <scope>NUCLEOTIDE SEQUENCE</scope>
    <source>
        <strain evidence="1">MF-1</strain>
    </source>
</reference>
<organism evidence="1 2">
    <name type="scientific">Austropuccinia psidii MF-1</name>
    <dbReference type="NCBI Taxonomy" id="1389203"/>
    <lineage>
        <taxon>Eukaryota</taxon>
        <taxon>Fungi</taxon>
        <taxon>Dikarya</taxon>
        <taxon>Basidiomycota</taxon>
        <taxon>Pucciniomycotina</taxon>
        <taxon>Pucciniomycetes</taxon>
        <taxon>Pucciniales</taxon>
        <taxon>Sphaerophragmiaceae</taxon>
        <taxon>Austropuccinia</taxon>
    </lineage>
</organism>